<reference evidence="2 3" key="1">
    <citation type="submission" date="2017-02" db="EMBL/GenBank/DDBJ databases">
        <authorList>
            <person name="Peterson S.W."/>
        </authorList>
    </citation>
    <scope>NUCLEOTIDE SEQUENCE [LARGE SCALE GENOMIC DNA]</scope>
    <source>
        <strain evidence="2 3">DSM 18034</strain>
    </source>
</reference>
<proteinExistence type="predicted"/>
<evidence type="ECO:0000313" key="2">
    <source>
        <dbReference type="EMBL" id="SKA75113.1"/>
    </source>
</evidence>
<evidence type="ECO:0000313" key="3">
    <source>
        <dbReference type="Proteomes" id="UP000189733"/>
    </source>
</evidence>
<protein>
    <submittedName>
        <fullName evidence="2">Uncharacterized protein</fullName>
    </submittedName>
</protein>
<feature type="region of interest" description="Disordered" evidence="1">
    <location>
        <begin position="1"/>
        <end position="21"/>
    </location>
</feature>
<evidence type="ECO:0000256" key="1">
    <source>
        <dbReference type="SAM" id="MobiDB-lite"/>
    </source>
</evidence>
<organism evidence="2 3">
    <name type="scientific">Desulfobaculum bizertense DSM 18034</name>
    <dbReference type="NCBI Taxonomy" id="1121442"/>
    <lineage>
        <taxon>Bacteria</taxon>
        <taxon>Pseudomonadati</taxon>
        <taxon>Thermodesulfobacteriota</taxon>
        <taxon>Desulfovibrionia</taxon>
        <taxon>Desulfovibrionales</taxon>
        <taxon>Desulfovibrionaceae</taxon>
        <taxon>Desulfobaculum</taxon>
    </lineage>
</organism>
<gene>
    <name evidence="2" type="ORF">SAMN02745702_02100</name>
</gene>
<accession>A0A1T4WCU5</accession>
<name>A0A1T4WCU5_9BACT</name>
<dbReference type="Proteomes" id="UP000189733">
    <property type="component" value="Unassembled WGS sequence"/>
</dbReference>
<sequence length="184" mass="20575">MRGLPHGWAGGGSWGPAPKPPRKGMIPLRILIEFKSRTSFACTAFKLNGASVESLFLFCELPPFLLNACVQKERVEAQRKRTHAQLTRPKKRGRMKGKVKGFHTSGPFYFGRKRDSQGPRPWAGSRGSAPCRARDGVSYPHPPQKPLRVWGCAPIKLRPMQSTRRSLVPQFTPSCSWVLLVQIS</sequence>
<dbReference type="EMBL" id="FUYA01000006">
    <property type="protein sequence ID" value="SKA75113.1"/>
    <property type="molecule type" value="Genomic_DNA"/>
</dbReference>
<dbReference type="AlphaFoldDB" id="A0A1T4WCU5"/>
<keyword evidence="3" id="KW-1185">Reference proteome</keyword>